<evidence type="ECO:0000256" key="1">
    <source>
        <dbReference type="SAM" id="SignalP"/>
    </source>
</evidence>
<dbReference type="AlphaFoldDB" id="A0A8C1TX48"/>
<feature type="signal peptide" evidence="1">
    <location>
        <begin position="1"/>
        <end position="21"/>
    </location>
</feature>
<feature type="chain" id="PRO_5034021557" evidence="1">
    <location>
        <begin position="22"/>
        <end position="86"/>
    </location>
</feature>
<keyword evidence="1" id="KW-0732">Signal</keyword>
<reference evidence="2" key="1">
    <citation type="submission" date="2025-08" db="UniProtKB">
        <authorList>
            <consortium name="Ensembl"/>
        </authorList>
    </citation>
    <scope>IDENTIFICATION</scope>
</reference>
<proteinExistence type="predicted"/>
<name>A0A8C1TX48_CYPCA</name>
<protein>
    <submittedName>
        <fullName evidence="2">Uncharacterized protein</fullName>
    </submittedName>
</protein>
<dbReference type="Ensembl" id="ENSCCRT00015030103.1">
    <property type="protein sequence ID" value="ENSCCRP00015029079.1"/>
    <property type="gene ID" value="ENSCCRG00015012276.1"/>
</dbReference>
<dbReference type="Proteomes" id="UP000694700">
    <property type="component" value="Unplaced"/>
</dbReference>
<organism evidence="2 3">
    <name type="scientific">Cyprinus carpio</name>
    <name type="common">Common carp</name>
    <dbReference type="NCBI Taxonomy" id="7962"/>
    <lineage>
        <taxon>Eukaryota</taxon>
        <taxon>Metazoa</taxon>
        <taxon>Chordata</taxon>
        <taxon>Craniata</taxon>
        <taxon>Vertebrata</taxon>
        <taxon>Euteleostomi</taxon>
        <taxon>Actinopterygii</taxon>
        <taxon>Neopterygii</taxon>
        <taxon>Teleostei</taxon>
        <taxon>Ostariophysi</taxon>
        <taxon>Cypriniformes</taxon>
        <taxon>Cyprinidae</taxon>
        <taxon>Cyprininae</taxon>
        <taxon>Cyprinus</taxon>
    </lineage>
</organism>
<evidence type="ECO:0000313" key="2">
    <source>
        <dbReference type="Ensembl" id="ENSCCRP00015029079.1"/>
    </source>
</evidence>
<evidence type="ECO:0000313" key="3">
    <source>
        <dbReference type="Proteomes" id="UP000694700"/>
    </source>
</evidence>
<sequence length="86" mass="9853">IFQHLKMALLSCLRTPGLCGALHYTETRSISSGTLYIKDPLNFWCGGRVNLKDAKTKSEPVYEPATGNVFTKLIKFFTYFFYFTPF</sequence>
<accession>A0A8C1TX48</accession>